<keyword evidence="1" id="KW-0805">Transcription regulation</keyword>
<dbReference type="RefSeq" id="WP_346819077.1">
    <property type="nucleotide sequence ID" value="NZ_JBDKWZ010000001.1"/>
</dbReference>
<dbReference type="GO" id="GO:0003677">
    <property type="term" value="F:DNA binding"/>
    <property type="evidence" value="ECO:0007669"/>
    <property type="project" value="UniProtKB-KW"/>
</dbReference>
<dbReference type="SMART" id="SM00421">
    <property type="entry name" value="HTH_LUXR"/>
    <property type="match status" value="1"/>
</dbReference>
<gene>
    <name evidence="5" type="ORF">AAG747_00125</name>
</gene>
<evidence type="ECO:0000259" key="4">
    <source>
        <dbReference type="PROSITE" id="PS50043"/>
    </source>
</evidence>
<dbReference type="AlphaFoldDB" id="A0AAW9S1Q9"/>
<keyword evidence="6" id="KW-1185">Reference proteome</keyword>
<evidence type="ECO:0000313" key="5">
    <source>
        <dbReference type="EMBL" id="MEN7546289.1"/>
    </source>
</evidence>
<proteinExistence type="predicted"/>
<organism evidence="5 6">
    <name type="scientific">Rapidithrix thailandica</name>
    <dbReference type="NCBI Taxonomy" id="413964"/>
    <lineage>
        <taxon>Bacteria</taxon>
        <taxon>Pseudomonadati</taxon>
        <taxon>Bacteroidota</taxon>
        <taxon>Cytophagia</taxon>
        <taxon>Cytophagales</taxon>
        <taxon>Flammeovirgaceae</taxon>
        <taxon>Rapidithrix</taxon>
    </lineage>
</organism>
<keyword evidence="3" id="KW-0804">Transcription</keyword>
<evidence type="ECO:0000256" key="2">
    <source>
        <dbReference type="ARBA" id="ARBA00023125"/>
    </source>
</evidence>
<sequence>MQPLHLVLVGNCDVLLPCFLNPKRPIDPIKLAAFLPNMLDAMNFLQRNQVEVLVISDCQFNTFGKDFISVIKRMSIHTYIIVYCSAGTMEKSMAGSSEIDRYCVSLEEFYQSLNHLIACTEERLKTPEATTISPEKLYSLTKREQEVIELIAQGQRYKSIAQQLNISPGTVDKHRKNIQKKLGVPSAAELMTLLQQGY</sequence>
<dbReference type="InterPro" id="IPR016032">
    <property type="entry name" value="Sig_transdc_resp-reg_C-effctor"/>
</dbReference>
<dbReference type="Gene3D" id="1.10.10.10">
    <property type="entry name" value="Winged helix-like DNA-binding domain superfamily/Winged helix DNA-binding domain"/>
    <property type="match status" value="1"/>
</dbReference>
<dbReference type="PROSITE" id="PS50043">
    <property type="entry name" value="HTH_LUXR_2"/>
    <property type="match status" value="1"/>
</dbReference>
<protein>
    <submittedName>
        <fullName evidence="5">Helix-turn-helix transcriptional regulator</fullName>
    </submittedName>
</protein>
<dbReference type="SUPFAM" id="SSF46894">
    <property type="entry name" value="C-terminal effector domain of the bipartite response regulators"/>
    <property type="match status" value="1"/>
</dbReference>
<dbReference type="Pfam" id="PF00196">
    <property type="entry name" value="GerE"/>
    <property type="match status" value="1"/>
</dbReference>
<dbReference type="PANTHER" id="PTHR44688:SF16">
    <property type="entry name" value="DNA-BINDING TRANSCRIPTIONAL ACTIVATOR DEVR_DOSR"/>
    <property type="match status" value="1"/>
</dbReference>
<dbReference type="PRINTS" id="PR00038">
    <property type="entry name" value="HTHLUXR"/>
</dbReference>
<evidence type="ECO:0000256" key="1">
    <source>
        <dbReference type="ARBA" id="ARBA00023015"/>
    </source>
</evidence>
<accession>A0AAW9S1Q9</accession>
<dbReference type="EMBL" id="JBDKWZ010000001">
    <property type="protein sequence ID" value="MEN7546289.1"/>
    <property type="molecule type" value="Genomic_DNA"/>
</dbReference>
<dbReference type="PANTHER" id="PTHR44688">
    <property type="entry name" value="DNA-BINDING TRANSCRIPTIONAL ACTIVATOR DEVR_DOSR"/>
    <property type="match status" value="1"/>
</dbReference>
<evidence type="ECO:0000313" key="6">
    <source>
        <dbReference type="Proteomes" id="UP001403385"/>
    </source>
</evidence>
<dbReference type="InterPro" id="IPR000792">
    <property type="entry name" value="Tscrpt_reg_LuxR_C"/>
</dbReference>
<name>A0AAW9S1Q9_9BACT</name>
<keyword evidence="2" id="KW-0238">DNA-binding</keyword>
<evidence type="ECO:0000256" key="3">
    <source>
        <dbReference type="ARBA" id="ARBA00023163"/>
    </source>
</evidence>
<dbReference type="CDD" id="cd06170">
    <property type="entry name" value="LuxR_C_like"/>
    <property type="match status" value="1"/>
</dbReference>
<reference evidence="5 6" key="1">
    <citation type="submission" date="2024-04" db="EMBL/GenBank/DDBJ databases">
        <title>Novel genus in family Flammeovirgaceae.</title>
        <authorList>
            <person name="Nguyen T.H."/>
            <person name="Vuong T.Q."/>
            <person name="Le H."/>
            <person name="Kim S.-G."/>
        </authorList>
    </citation>
    <scope>NUCLEOTIDE SEQUENCE [LARGE SCALE GENOMIC DNA]</scope>
    <source>
        <strain evidence="5 6">JCM 23209</strain>
    </source>
</reference>
<dbReference type="InterPro" id="IPR036388">
    <property type="entry name" value="WH-like_DNA-bd_sf"/>
</dbReference>
<dbReference type="Proteomes" id="UP001403385">
    <property type="component" value="Unassembled WGS sequence"/>
</dbReference>
<comment type="caution">
    <text evidence="5">The sequence shown here is derived from an EMBL/GenBank/DDBJ whole genome shotgun (WGS) entry which is preliminary data.</text>
</comment>
<dbReference type="GO" id="GO:0006355">
    <property type="term" value="P:regulation of DNA-templated transcription"/>
    <property type="evidence" value="ECO:0007669"/>
    <property type="project" value="InterPro"/>
</dbReference>
<feature type="domain" description="HTH luxR-type" evidence="4">
    <location>
        <begin position="133"/>
        <end position="198"/>
    </location>
</feature>
<dbReference type="PROSITE" id="PS00622">
    <property type="entry name" value="HTH_LUXR_1"/>
    <property type="match status" value="1"/>
</dbReference>